<dbReference type="GO" id="GO:0008233">
    <property type="term" value="F:peptidase activity"/>
    <property type="evidence" value="ECO:0007669"/>
    <property type="project" value="UniProtKB-KW"/>
</dbReference>
<dbReference type="GO" id="GO:0009507">
    <property type="term" value="C:chloroplast"/>
    <property type="evidence" value="ECO:0007669"/>
    <property type="project" value="UniProtKB-SubCell"/>
</dbReference>
<reference evidence="14" key="1">
    <citation type="submission" date="2021-01" db="EMBL/GenBank/DDBJ databases">
        <authorList>
            <person name="Corre E."/>
            <person name="Pelletier E."/>
            <person name="Niang G."/>
            <person name="Scheremetjew M."/>
            <person name="Finn R."/>
            <person name="Kale V."/>
            <person name="Holt S."/>
            <person name="Cochrane G."/>
            <person name="Meng A."/>
            <person name="Brown T."/>
            <person name="Cohen L."/>
        </authorList>
    </citation>
    <scope>NUCLEOTIDE SEQUENCE</scope>
    <source>
        <strain evidence="14">Grunow 1884</strain>
    </source>
</reference>
<proteinExistence type="inferred from homology"/>
<feature type="transmembrane region" description="Helical" evidence="12">
    <location>
        <begin position="256"/>
        <end position="273"/>
    </location>
</feature>
<evidence type="ECO:0000256" key="1">
    <source>
        <dbReference type="ARBA" id="ARBA00004141"/>
    </source>
</evidence>
<dbReference type="AlphaFoldDB" id="A0A7S2A261"/>
<dbReference type="PANTHER" id="PTHR31412:SF0">
    <property type="entry name" value="ZINC METALLOPROTEASE EGY1, CHLOROPLASTIC-RELATED"/>
    <property type="match status" value="1"/>
</dbReference>
<dbReference type="CDD" id="cd06160">
    <property type="entry name" value="S2P-M50_like_2"/>
    <property type="match status" value="1"/>
</dbReference>
<evidence type="ECO:0000256" key="5">
    <source>
        <dbReference type="ARBA" id="ARBA00022640"/>
    </source>
</evidence>
<evidence type="ECO:0000256" key="3">
    <source>
        <dbReference type="ARBA" id="ARBA00007931"/>
    </source>
</evidence>
<keyword evidence="11 12" id="KW-0472">Membrane</keyword>
<comment type="subcellular location">
    <subcellularLocation>
        <location evidence="1">Membrane</location>
        <topology evidence="1">Multi-pass membrane protein</topology>
    </subcellularLocation>
    <subcellularLocation>
        <location evidence="2">Plastid</location>
        <location evidence="2">Chloroplast</location>
    </subcellularLocation>
</comment>
<keyword evidence="6" id="KW-0645">Protease</keyword>
<evidence type="ECO:0000259" key="13">
    <source>
        <dbReference type="Pfam" id="PF02163"/>
    </source>
</evidence>
<evidence type="ECO:0000256" key="2">
    <source>
        <dbReference type="ARBA" id="ARBA00004229"/>
    </source>
</evidence>
<keyword evidence="7 12" id="KW-0812">Transmembrane</keyword>
<dbReference type="InterPro" id="IPR044838">
    <property type="entry name" value="EGY1-like"/>
</dbReference>
<dbReference type="GO" id="GO:0016020">
    <property type="term" value="C:membrane"/>
    <property type="evidence" value="ECO:0007669"/>
    <property type="project" value="UniProtKB-SubCell"/>
</dbReference>
<dbReference type="EMBL" id="HBGO01031295">
    <property type="protein sequence ID" value="CAD9355563.1"/>
    <property type="molecule type" value="Transcribed_RNA"/>
</dbReference>
<dbReference type="Pfam" id="PF02163">
    <property type="entry name" value="Peptidase_M50"/>
    <property type="match status" value="1"/>
</dbReference>
<evidence type="ECO:0000256" key="10">
    <source>
        <dbReference type="ARBA" id="ARBA00022989"/>
    </source>
</evidence>
<keyword evidence="10 12" id="KW-1133">Transmembrane helix</keyword>
<name>A0A7S2A261_TRICV</name>
<feature type="transmembrane region" description="Helical" evidence="12">
    <location>
        <begin position="160"/>
        <end position="183"/>
    </location>
</feature>
<keyword evidence="5" id="KW-0934">Plastid</keyword>
<gene>
    <name evidence="14" type="ORF">OSIN01602_LOCUS18002</name>
</gene>
<organism evidence="14">
    <name type="scientific">Trieres chinensis</name>
    <name type="common">Marine centric diatom</name>
    <name type="synonym">Odontella sinensis</name>
    <dbReference type="NCBI Taxonomy" id="1514140"/>
    <lineage>
        <taxon>Eukaryota</taxon>
        <taxon>Sar</taxon>
        <taxon>Stramenopiles</taxon>
        <taxon>Ochrophyta</taxon>
        <taxon>Bacillariophyta</taxon>
        <taxon>Mediophyceae</taxon>
        <taxon>Biddulphiophycidae</taxon>
        <taxon>Eupodiscales</taxon>
        <taxon>Parodontellaceae</taxon>
        <taxon>Trieres</taxon>
    </lineage>
</organism>
<evidence type="ECO:0000256" key="7">
    <source>
        <dbReference type="ARBA" id="ARBA00022692"/>
    </source>
</evidence>
<feature type="transmembrane region" description="Helical" evidence="12">
    <location>
        <begin position="203"/>
        <end position="220"/>
    </location>
</feature>
<protein>
    <recommendedName>
        <fullName evidence="13">Peptidase M50 domain-containing protein</fullName>
    </recommendedName>
</protein>
<keyword evidence="9" id="KW-0809">Transit peptide</keyword>
<evidence type="ECO:0000256" key="11">
    <source>
        <dbReference type="ARBA" id="ARBA00023136"/>
    </source>
</evidence>
<evidence type="ECO:0000256" key="12">
    <source>
        <dbReference type="SAM" id="Phobius"/>
    </source>
</evidence>
<evidence type="ECO:0000313" key="14">
    <source>
        <dbReference type="EMBL" id="CAD9355563.1"/>
    </source>
</evidence>
<accession>A0A7S2A261</accession>
<feature type="transmembrane region" description="Helical" evidence="12">
    <location>
        <begin position="86"/>
        <end position="107"/>
    </location>
</feature>
<keyword evidence="4" id="KW-0150">Chloroplast</keyword>
<feature type="domain" description="Peptidase M50" evidence="13">
    <location>
        <begin position="33"/>
        <end position="210"/>
    </location>
</feature>
<sequence length="274" mass="29214">MNVKAVHQFYAQVDAGVVDFSWLETMAFPLFGGLMAVQLAHEIGHRIIALKDKIDVGLPTFVPSLQLGLTGAITPIKSPPKNINSLFDFAVAGPLAGLVASFALLVVGLESTLYSDAAALAQFPNLPISFVRSSSLVGGIVQGLLGDGILLTPNPALDTIALHPLAVAGFAGLMINSLSLLPLGNTDGGRVCQALFGRSWSRIVTTFTSLFMVLAGVFGLDDANLLLWYSFYASIWQRETEVPCRNEIDDLSTERGLVSIALFVLVMLTLIPMP</sequence>
<comment type="similarity">
    <text evidence="3">Belongs to the peptidase M50B family.</text>
</comment>
<evidence type="ECO:0000256" key="9">
    <source>
        <dbReference type="ARBA" id="ARBA00022946"/>
    </source>
</evidence>
<evidence type="ECO:0000256" key="6">
    <source>
        <dbReference type="ARBA" id="ARBA00022670"/>
    </source>
</evidence>
<dbReference type="PANTHER" id="PTHR31412">
    <property type="entry name" value="ZINC METALLOPROTEASE EGY1"/>
    <property type="match status" value="1"/>
</dbReference>
<keyword evidence="8" id="KW-0378">Hydrolase</keyword>
<evidence type="ECO:0000256" key="4">
    <source>
        <dbReference type="ARBA" id="ARBA00022528"/>
    </source>
</evidence>
<dbReference type="InterPro" id="IPR008915">
    <property type="entry name" value="Peptidase_M50"/>
</dbReference>
<evidence type="ECO:0000256" key="8">
    <source>
        <dbReference type="ARBA" id="ARBA00022801"/>
    </source>
</evidence>
<dbReference type="GO" id="GO:0006508">
    <property type="term" value="P:proteolysis"/>
    <property type="evidence" value="ECO:0007669"/>
    <property type="project" value="UniProtKB-KW"/>
</dbReference>